<dbReference type="Gene3D" id="3.40.50.620">
    <property type="entry name" value="HUPs"/>
    <property type="match status" value="1"/>
</dbReference>
<evidence type="ECO:0000256" key="4">
    <source>
        <dbReference type="ARBA" id="ARBA00022741"/>
    </source>
</evidence>
<sequence>MTDNLNRIDEREVGGLRIALAQINTRVGDCRANASRVIELVARARKEIEARLVVFPELTISGYPPEDLLLREDFVDSCEAQLVRIAGAVGDTAVLIGTPGRDAEGCLQNQAVLIDGGQIVARYAKRALPNYGVFDEKRYFRKGTSSLVAEIDGVPVGVVICEDAWRQGPIEETAAAGARVICVLNASPFHRQKTREREAQIAERVHSSGCAIIYVNLVGGQDELVFDGRSFVSCRTGNHMHLPGFVESIGWTEISATGEVVAHGPSHDWQQGEAEIYRALTTGVADYVRKNGFSGVVLGLSGGIDSSLVLALAVDALGADNVLAVRMPSQYTSPMSLEDAQLQCEALGVRCETLSIAPVFSSFQETLSPLFAGLADDVTEENLQARARGVILMALSNKFGRLLLTTGNKSELAVGYATLYGDMAGGFAPIKDVPKTVVYQLARYRNSLGGTVRPELDAVPERVITREPSAELRADQRDSDSLPAYADLDRIIEAFVEHDSSIEEIVAMGLNEAVVRRVVGMILVNEYKRRQAPPGVRISRRAFGRDRRYPISSGFRPDKIDD</sequence>
<comment type="similarity">
    <text evidence="9">Belongs to the NAD synthetase family.</text>
</comment>
<dbReference type="PIRSF" id="PIRSF006630">
    <property type="entry name" value="NADS_GAT"/>
    <property type="match status" value="1"/>
</dbReference>
<evidence type="ECO:0000256" key="1">
    <source>
        <dbReference type="ARBA" id="ARBA00005188"/>
    </source>
</evidence>
<feature type="binding site" evidence="7">
    <location>
        <position position="406"/>
    </location>
    <ligand>
        <name>ATP</name>
        <dbReference type="ChEBI" id="CHEBI:30616"/>
    </ligand>
</feature>
<evidence type="ECO:0000256" key="5">
    <source>
        <dbReference type="ARBA" id="ARBA00022840"/>
    </source>
</evidence>
<evidence type="ECO:0000259" key="10">
    <source>
        <dbReference type="PROSITE" id="PS50263"/>
    </source>
</evidence>
<feature type="binding site" evidence="7">
    <location>
        <position position="131"/>
    </location>
    <ligand>
        <name>L-glutamine</name>
        <dbReference type="ChEBI" id="CHEBI:58359"/>
    </ligand>
</feature>
<feature type="binding site" evidence="7">
    <location>
        <position position="528"/>
    </location>
    <ligand>
        <name>deamido-NAD(+)</name>
        <dbReference type="ChEBI" id="CHEBI:58437"/>
        <note>ligand shared between two neighboring subunits</note>
    </ligand>
</feature>
<comment type="caution">
    <text evidence="7">Lacks conserved residue(s) required for the propagation of feature annotation.</text>
</comment>
<dbReference type="NCBIfam" id="TIGR00552">
    <property type="entry name" value="nadE"/>
    <property type="match status" value="1"/>
</dbReference>
<feature type="binding site" evidence="7">
    <location>
        <position position="411"/>
    </location>
    <ligand>
        <name>deamido-NAD(+)</name>
        <dbReference type="ChEBI" id="CHEBI:58437"/>
        <note>ligand shared between two neighboring subunits</note>
    </ligand>
</feature>
<evidence type="ECO:0000256" key="2">
    <source>
        <dbReference type="ARBA" id="ARBA00007145"/>
    </source>
</evidence>
<feature type="binding site" evidence="7">
    <location>
        <position position="382"/>
    </location>
    <ligand>
        <name>deamido-NAD(+)</name>
        <dbReference type="ChEBI" id="CHEBI:58437"/>
        <note>ligand shared between two neighboring subunits</note>
    </ligand>
</feature>
<dbReference type="GO" id="GO:0003952">
    <property type="term" value="F:NAD+ synthase (glutamine-hydrolyzing) activity"/>
    <property type="evidence" value="ECO:0007669"/>
    <property type="project" value="UniProtKB-EC"/>
</dbReference>
<comment type="catalytic activity">
    <reaction evidence="7 8">
        <text>deamido-NAD(+) + L-glutamine + ATP + H2O = L-glutamate + AMP + diphosphate + NAD(+) + H(+)</text>
        <dbReference type="Rhea" id="RHEA:24384"/>
        <dbReference type="ChEBI" id="CHEBI:15377"/>
        <dbReference type="ChEBI" id="CHEBI:15378"/>
        <dbReference type="ChEBI" id="CHEBI:29985"/>
        <dbReference type="ChEBI" id="CHEBI:30616"/>
        <dbReference type="ChEBI" id="CHEBI:33019"/>
        <dbReference type="ChEBI" id="CHEBI:57540"/>
        <dbReference type="ChEBI" id="CHEBI:58359"/>
        <dbReference type="ChEBI" id="CHEBI:58437"/>
        <dbReference type="ChEBI" id="CHEBI:456215"/>
        <dbReference type="EC" id="6.3.5.1"/>
    </reaction>
</comment>
<name>A0ABZ0YVV7_9GAMM</name>
<comment type="function">
    <text evidence="7">Catalyzes the ATP-dependent amidation of deamido-NAD to form NAD. Uses L-glutamine as a nitrogen source.</text>
</comment>
<feature type="active site" description="For glutaminase activity" evidence="7">
    <location>
        <position position="125"/>
    </location>
</feature>
<dbReference type="RefSeq" id="WP_322521315.1">
    <property type="nucleotide sequence ID" value="NZ_CP140153.1"/>
</dbReference>
<evidence type="ECO:0000313" key="11">
    <source>
        <dbReference type="EMBL" id="WQH16317.1"/>
    </source>
</evidence>
<feature type="binding site" evidence="7">
    <location>
        <position position="193"/>
    </location>
    <ligand>
        <name>L-glutamine</name>
        <dbReference type="ChEBI" id="CHEBI:58359"/>
    </ligand>
</feature>
<evidence type="ECO:0000256" key="6">
    <source>
        <dbReference type="ARBA" id="ARBA00023027"/>
    </source>
</evidence>
<dbReference type="InterPro" id="IPR003010">
    <property type="entry name" value="C-N_Hydrolase"/>
</dbReference>
<gene>
    <name evidence="7" type="primary">nadE</name>
    <name evidence="11" type="ORF">SR882_11270</name>
</gene>
<dbReference type="NCBIfam" id="NF010588">
    <property type="entry name" value="PRK13981.1"/>
    <property type="match status" value="1"/>
</dbReference>
<evidence type="ECO:0000256" key="9">
    <source>
        <dbReference type="RuleBase" id="RU003811"/>
    </source>
</evidence>
<comment type="similarity">
    <text evidence="2 7 8">In the C-terminal section; belongs to the NAD synthetase family.</text>
</comment>
<dbReference type="PANTHER" id="PTHR23090:SF9">
    <property type="entry name" value="GLUTAMINE-DEPENDENT NAD(+) SYNTHETASE"/>
    <property type="match status" value="1"/>
</dbReference>
<dbReference type="PROSITE" id="PS50263">
    <property type="entry name" value="CN_HYDROLASE"/>
    <property type="match status" value="1"/>
</dbReference>
<dbReference type="PANTHER" id="PTHR23090">
    <property type="entry name" value="NH 3 /GLUTAMINE-DEPENDENT NAD + SYNTHETASE"/>
    <property type="match status" value="1"/>
</dbReference>
<feature type="binding site" evidence="7">
    <location>
        <begin position="299"/>
        <end position="306"/>
    </location>
    <ligand>
        <name>ATP</name>
        <dbReference type="ChEBI" id="CHEBI:30616"/>
    </ligand>
</feature>
<organism evidence="11 12">
    <name type="scientific">Guyparkeria halophila</name>
    <dbReference type="NCBI Taxonomy" id="47960"/>
    <lineage>
        <taxon>Bacteria</taxon>
        <taxon>Pseudomonadati</taxon>
        <taxon>Pseudomonadota</taxon>
        <taxon>Gammaproteobacteria</taxon>
        <taxon>Chromatiales</taxon>
        <taxon>Thioalkalibacteraceae</taxon>
        <taxon>Guyparkeria</taxon>
    </lineage>
</organism>
<comment type="pathway">
    <text evidence="1 7 8">Cofactor biosynthesis; NAD(+) biosynthesis; NAD(+) from deamido-NAD(+) (L-Gln route): step 1/1.</text>
</comment>
<dbReference type="CDD" id="cd00553">
    <property type="entry name" value="NAD_synthase"/>
    <property type="match status" value="1"/>
</dbReference>
<dbReference type="Pfam" id="PF02540">
    <property type="entry name" value="NAD_synthase"/>
    <property type="match status" value="1"/>
</dbReference>
<dbReference type="HAMAP" id="MF_02090">
    <property type="entry name" value="NadE_glutamine_dep"/>
    <property type="match status" value="1"/>
</dbReference>
<dbReference type="SUPFAM" id="SSF52402">
    <property type="entry name" value="Adenine nucleotide alpha hydrolases-like"/>
    <property type="match status" value="1"/>
</dbReference>
<dbReference type="InterPro" id="IPR003694">
    <property type="entry name" value="NAD_synthase"/>
</dbReference>
<dbReference type="EMBL" id="CP140153">
    <property type="protein sequence ID" value="WQH16317.1"/>
    <property type="molecule type" value="Genomic_DNA"/>
</dbReference>
<keyword evidence="5 7" id="KW-0067">ATP-binding</keyword>
<dbReference type="InterPro" id="IPR014729">
    <property type="entry name" value="Rossmann-like_a/b/a_fold"/>
</dbReference>
<protein>
    <recommendedName>
        <fullName evidence="7 8">Glutamine-dependent NAD(+) synthetase</fullName>
        <ecNumber evidence="7 8">6.3.5.1</ecNumber>
    </recommendedName>
    <alternativeName>
        <fullName evidence="7 8">NAD(+) synthase [glutamine-hydrolyzing]</fullName>
    </alternativeName>
</protein>
<dbReference type="InterPro" id="IPR014445">
    <property type="entry name" value="Gln-dep_NAD_synthase"/>
</dbReference>
<dbReference type="SUPFAM" id="SSF56317">
    <property type="entry name" value="Carbon-nitrogen hydrolase"/>
    <property type="match status" value="1"/>
</dbReference>
<feature type="domain" description="CN hydrolase" evidence="10">
    <location>
        <begin position="16"/>
        <end position="256"/>
    </location>
</feature>
<accession>A0ABZ0YVV7</accession>
<dbReference type="Gene3D" id="3.60.110.10">
    <property type="entry name" value="Carbon-nitrogen hydrolase"/>
    <property type="match status" value="1"/>
</dbReference>
<dbReference type="Proteomes" id="UP001327459">
    <property type="component" value="Chromosome"/>
</dbReference>
<evidence type="ECO:0000256" key="7">
    <source>
        <dbReference type="HAMAP-Rule" id="MF_02090"/>
    </source>
</evidence>
<feature type="active site" description="Proton acceptor; for glutaminase activity" evidence="7">
    <location>
        <position position="57"/>
    </location>
</feature>
<dbReference type="InterPro" id="IPR022310">
    <property type="entry name" value="NAD/GMP_synthase"/>
</dbReference>
<evidence type="ECO:0000313" key="12">
    <source>
        <dbReference type="Proteomes" id="UP001327459"/>
    </source>
</evidence>
<feature type="binding site" evidence="7">
    <location>
        <position position="187"/>
    </location>
    <ligand>
        <name>L-glutamine</name>
        <dbReference type="ChEBI" id="CHEBI:58359"/>
    </ligand>
</feature>
<keyword evidence="6 7" id="KW-0520">NAD</keyword>
<reference evidence="11 12" key="1">
    <citation type="submission" date="2023-11" db="EMBL/GenBank/DDBJ databases">
        <title>MicrobeMod: A computational toolkit for identifying prokaryotic methylation and restriction-modification with nanopore sequencing.</title>
        <authorList>
            <person name="Crits-Christoph A."/>
            <person name="Kang S.C."/>
            <person name="Lee H."/>
            <person name="Ostrov N."/>
        </authorList>
    </citation>
    <scope>NUCLEOTIDE SEQUENCE [LARGE SCALE GENOMIC DNA]</scope>
    <source>
        <strain evidence="11 12">ATCC 49870</strain>
    </source>
</reference>
<keyword evidence="4 7" id="KW-0547">Nucleotide-binding</keyword>
<dbReference type="CDD" id="cd07570">
    <property type="entry name" value="GAT_Gln-NAD-synth"/>
    <property type="match status" value="1"/>
</dbReference>
<evidence type="ECO:0000256" key="8">
    <source>
        <dbReference type="PIRNR" id="PIRNR006630"/>
    </source>
</evidence>
<feature type="active site" description="Nucleophile; for glutaminase activity" evidence="7">
    <location>
        <position position="161"/>
    </location>
</feature>
<dbReference type="Pfam" id="PF00795">
    <property type="entry name" value="CN_hydrolase"/>
    <property type="match status" value="1"/>
</dbReference>
<evidence type="ECO:0000256" key="3">
    <source>
        <dbReference type="ARBA" id="ARBA00022598"/>
    </source>
</evidence>
<keyword evidence="12" id="KW-1185">Reference proteome</keyword>
<proteinExistence type="inferred from homology"/>
<keyword evidence="3 7" id="KW-0436">Ligase</keyword>
<dbReference type="EC" id="6.3.5.1" evidence="7 8"/>
<dbReference type="InterPro" id="IPR036526">
    <property type="entry name" value="C-N_Hydrolase_sf"/>
</dbReference>